<reference evidence="1" key="1">
    <citation type="submission" date="2021-06" db="EMBL/GenBank/DDBJ databases">
        <authorList>
            <person name="Kallberg Y."/>
            <person name="Tangrot J."/>
            <person name="Rosling A."/>
        </authorList>
    </citation>
    <scope>NUCLEOTIDE SEQUENCE</scope>
    <source>
        <strain evidence="1">AU212A</strain>
    </source>
</reference>
<sequence length="229" mass="25615">MTVSISTGLSILKKGDYSNKCPLRVSVVGVPQESPQVIGNNENAIFGVLISDYVSQEFNFAVKESLIFVVGQLEVIENDFYIYAKNINFINIQHLFKQKGANRSGFCDSLDSGNITQFKLIATHHNIIENLKEVSDIKKFVVLNNFVNNNESGSSLDSSSKRVRIELLEESTKNFVDVEKDNLQIENVDEKYHKSNHGNKGGKNYMGQSLCSTSQLSEHSIEATNNEKE</sequence>
<dbReference type="EMBL" id="CAJVPM010000914">
    <property type="protein sequence ID" value="CAG8454700.1"/>
    <property type="molecule type" value="Genomic_DNA"/>
</dbReference>
<dbReference type="Proteomes" id="UP000789860">
    <property type="component" value="Unassembled WGS sequence"/>
</dbReference>
<proteinExistence type="predicted"/>
<comment type="caution">
    <text evidence="1">The sequence shown here is derived from an EMBL/GenBank/DDBJ whole genome shotgun (WGS) entry which is preliminary data.</text>
</comment>
<keyword evidence="2" id="KW-1185">Reference proteome</keyword>
<evidence type="ECO:0000313" key="2">
    <source>
        <dbReference type="Proteomes" id="UP000789860"/>
    </source>
</evidence>
<gene>
    <name evidence="1" type="ORF">SCALOS_LOCUS1348</name>
</gene>
<protein>
    <submittedName>
        <fullName evidence="1">3923_t:CDS:1</fullName>
    </submittedName>
</protein>
<organism evidence="1 2">
    <name type="scientific">Scutellospora calospora</name>
    <dbReference type="NCBI Taxonomy" id="85575"/>
    <lineage>
        <taxon>Eukaryota</taxon>
        <taxon>Fungi</taxon>
        <taxon>Fungi incertae sedis</taxon>
        <taxon>Mucoromycota</taxon>
        <taxon>Glomeromycotina</taxon>
        <taxon>Glomeromycetes</taxon>
        <taxon>Diversisporales</taxon>
        <taxon>Gigasporaceae</taxon>
        <taxon>Scutellospora</taxon>
    </lineage>
</organism>
<accession>A0ACA9K5X5</accession>
<evidence type="ECO:0000313" key="1">
    <source>
        <dbReference type="EMBL" id="CAG8454700.1"/>
    </source>
</evidence>
<name>A0ACA9K5X5_9GLOM</name>